<dbReference type="KEGG" id="dbk:DGMP_05880"/>
<evidence type="ECO:0008006" key="4">
    <source>
        <dbReference type="Google" id="ProtNLM"/>
    </source>
</evidence>
<dbReference type="EMBL" id="AP024086">
    <property type="protein sequence ID" value="BCL59895.1"/>
    <property type="molecule type" value="Genomic_DNA"/>
</dbReference>
<keyword evidence="1" id="KW-0472">Membrane</keyword>
<reference evidence="2" key="1">
    <citation type="submission" date="2020-09" db="EMBL/GenBank/DDBJ databases">
        <title>Desulfogranum mesoprofundum gen. nov., sp. nov., a novel mesophilic, sulfate-reducing chemolithoautotroph isolated from a deep-sea hydrothermal vent chimney in the Suiyo Seamount.</title>
        <authorList>
            <person name="Hashimoto Y."/>
            <person name="Nakagawa S."/>
        </authorList>
    </citation>
    <scope>NUCLEOTIDE SEQUENCE</scope>
    <source>
        <strain evidence="2">KT2</strain>
    </source>
</reference>
<protein>
    <recommendedName>
        <fullName evidence="4">Tetrahaem cytochrome domain-containing protein</fullName>
    </recommendedName>
</protein>
<dbReference type="Proteomes" id="UP000826725">
    <property type="component" value="Chromosome"/>
</dbReference>
<sequence>MQSESRSKYYSHLVRLIIALVVVGVAGFFARKVFSPATMGQYGHYRGADIEDQKNIPVRLQTNESCFQCHKPIRRIHRKGVHKTVSCEICHGPYADHVKDGKKTGTLPVRRGKEITHLCLRCHNKIIQARPRKSIKMVGMPQHLEEKKVRIEHTCDQCHMVHDPLLWINQAKEMIGIKEEM</sequence>
<dbReference type="RefSeq" id="WP_228856072.1">
    <property type="nucleotide sequence ID" value="NZ_AP024086.1"/>
</dbReference>
<gene>
    <name evidence="2" type="ORF">DGMP_05880</name>
</gene>
<dbReference type="AlphaFoldDB" id="A0A8D5FLK0"/>
<evidence type="ECO:0000313" key="2">
    <source>
        <dbReference type="EMBL" id="BCL59895.1"/>
    </source>
</evidence>
<keyword evidence="3" id="KW-1185">Reference proteome</keyword>
<accession>A0A8D5FLK0</accession>
<organism evidence="2 3">
    <name type="scientific">Desulfomarina profundi</name>
    <dbReference type="NCBI Taxonomy" id="2772557"/>
    <lineage>
        <taxon>Bacteria</taxon>
        <taxon>Pseudomonadati</taxon>
        <taxon>Thermodesulfobacteriota</taxon>
        <taxon>Desulfobulbia</taxon>
        <taxon>Desulfobulbales</taxon>
        <taxon>Desulfobulbaceae</taxon>
        <taxon>Desulfomarina</taxon>
    </lineage>
</organism>
<evidence type="ECO:0000256" key="1">
    <source>
        <dbReference type="SAM" id="Phobius"/>
    </source>
</evidence>
<proteinExistence type="predicted"/>
<name>A0A8D5FLK0_9BACT</name>
<feature type="transmembrane region" description="Helical" evidence="1">
    <location>
        <begin position="12"/>
        <end position="30"/>
    </location>
</feature>
<keyword evidence="1" id="KW-1133">Transmembrane helix</keyword>
<evidence type="ECO:0000313" key="3">
    <source>
        <dbReference type="Proteomes" id="UP000826725"/>
    </source>
</evidence>
<keyword evidence="1" id="KW-0812">Transmembrane</keyword>